<dbReference type="RefSeq" id="WP_226580683.1">
    <property type="nucleotide sequence ID" value="NZ_BLAY01000039.1"/>
</dbReference>
<gene>
    <name evidence="3" type="ORF">MiSe_28480</name>
</gene>
<proteinExistence type="predicted"/>
<dbReference type="InterPro" id="IPR051396">
    <property type="entry name" value="Bact_Antivir_Def_Nuclease"/>
</dbReference>
<evidence type="ECO:0000259" key="2">
    <source>
        <dbReference type="Pfam" id="PF13304"/>
    </source>
</evidence>
<dbReference type="InterPro" id="IPR003959">
    <property type="entry name" value="ATPase_AAA_core"/>
</dbReference>
<feature type="domain" description="ATPase AAA-type core" evidence="2">
    <location>
        <begin position="23"/>
        <end position="312"/>
    </location>
</feature>
<dbReference type="InterPro" id="IPR027417">
    <property type="entry name" value="P-loop_NTPase"/>
</dbReference>
<evidence type="ECO:0008006" key="5">
    <source>
        <dbReference type="Google" id="ProtNLM"/>
    </source>
</evidence>
<dbReference type="EMBL" id="BLAY01000039">
    <property type="protein sequence ID" value="GET38094.1"/>
    <property type="molecule type" value="Genomic_DNA"/>
</dbReference>
<evidence type="ECO:0000259" key="1">
    <source>
        <dbReference type="Pfam" id="PF12476"/>
    </source>
</evidence>
<sequence length="381" mass="43203">MMGYLRLINFKPFTNQVLQFRPLTLLSGLNSTGKSSVLQSLLLLRQSYQQGLLPNTGLALNGDLIRIGTAQDAFHEGTTKEYLGFDIAWSENNIEAKWRFTYNLDVDVRETVGLLDVDVLNIDAEPTNYDVYKSNIFSQKFHYLQAERIGSRPFNEMSDYQVRRLGEIGTRGEYTAHFLLVHGRKVIPNANLRYPQAKSMDLIDQVEAWMREISPGTRLKITPNSSMDLISLQYFYGDSNPYRATNVGFGITYTLPIIVAVLASEPGTMILIENPEAHLHPKGQAKMGELLALAASCGVQVVIETHSDHVLNGIRLAVHGGKLDHKDVQLHYFQRYEKQGQVFTEVVSPRIDRNGRIDEWPDGFFDQWEKSLITLLKPRDV</sequence>
<dbReference type="PIRSF" id="PIRSF034888">
    <property type="entry name" value="P-loop_UCP034888"/>
    <property type="match status" value="1"/>
</dbReference>
<protein>
    <recommendedName>
        <fullName evidence="5">DUF3696 domain-containing protein</fullName>
    </recommendedName>
</protein>
<evidence type="ECO:0000313" key="4">
    <source>
        <dbReference type="Proteomes" id="UP001050975"/>
    </source>
</evidence>
<dbReference type="PANTHER" id="PTHR43581">
    <property type="entry name" value="ATP/GTP PHOSPHATASE"/>
    <property type="match status" value="1"/>
</dbReference>
<dbReference type="Proteomes" id="UP001050975">
    <property type="component" value="Unassembled WGS sequence"/>
</dbReference>
<dbReference type="GO" id="GO:0016887">
    <property type="term" value="F:ATP hydrolysis activity"/>
    <property type="evidence" value="ECO:0007669"/>
    <property type="project" value="InterPro"/>
</dbReference>
<dbReference type="Gene3D" id="3.40.50.300">
    <property type="entry name" value="P-loop containing nucleotide triphosphate hydrolases"/>
    <property type="match status" value="1"/>
</dbReference>
<reference evidence="3" key="1">
    <citation type="submission" date="2019-10" db="EMBL/GenBank/DDBJ databases">
        <title>Draft genome sequece of Microseira wollei NIES-4236.</title>
        <authorList>
            <person name="Yamaguchi H."/>
            <person name="Suzuki S."/>
            <person name="Kawachi M."/>
        </authorList>
    </citation>
    <scope>NUCLEOTIDE SEQUENCE</scope>
    <source>
        <strain evidence="3">NIES-4236</strain>
    </source>
</reference>
<dbReference type="InterPro" id="IPR014592">
    <property type="entry name" value="P-loop_UCP034888"/>
</dbReference>
<name>A0AAV3WH63_9CYAN</name>
<dbReference type="InterPro" id="IPR022532">
    <property type="entry name" value="DUF3696"/>
</dbReference>
<accession>A0AAV3WH63</accession>
<dbReference type="Pfam" id="PF12476">
    <property type="entry name" value="DUF3696"/>
    <property type="match status" value="1"/>
</dbReference>
<keyword evidence="4" id="KW-1185">Reference proteome</keyword>
<dbReference type="PANTHER" id="PTHR43581:SF2">
    <property type="entry name" value="EXCINUCLEASE ATPASE SUBUNIT"/>
    <property type="match status" value="1"/>
</dbReference>
<dbReference type="GO" id="GO:0005524">
    <property type="term" value="F:ATP binding"/>
    <property type="evidence" value="ECO:0007669"/>
    <property type="project" value="InterPro"/>
</dbReference>
<feature type="domain" description="DUF3696" evidence="1">
    <location>
        <begin position="323"/>
        <end position="372"/>
    </location>
</feature>
<dbReference type="Pfam" id="PF13304">
    <property type="entry name" value="AAA_21"/>
    <property type="match status" value="1"/>
</dbReference>
<evidence type="ECO:0000313" key="3">
    <source>
        <dbReference type="EMBL" id="GET38094.1"/>
    </source>
</evidence>
<comment type="caution">
    <text evidence="3">The sequence shown here is derived from an EMBL/GenBank/DDBJ whole genome shotgun (WGS) entry which is preliminary data.</text>
</comment>
<organism evidence="3 4">
    <name type="scientific">Microseira wollei NIES-4236</name>
    <dbReference type="NCBI Taxonomy" id="2530354"/>
    <lineage>
        <taxon>Bacteria</taxon>
        <taxon>Bacillati</taxon>
        <taxon>Cyanobacteriota</taxon>
        <taxon>Cyanophyceae</taxon>
        <taxon>Oscillatoriophycideae</taxon>
        <taxon>Aerosakkonematales</taxon>
        <taxon>Aerosakkonemataceae</taxon>
        <taxon>Microseira</taxon>
    </lineage>
</organism>
<dbReference type="AlphaFoldDB" id="A0AAV3WH63"/>
<dbReference type="SUPFAM" id="SSF52540">
    <property type="entry name" value="P-loop containing nucleoside triphosphate hydrolases"/>
    <property type="match status" value="1"/>
</dbReference>